<comment type="caution">
    <text evidence="8">The sequence shown here is derived from an EMBL/GenBank/DDBJ whole genome shotgun (WGS) entry which is preliminary data.</text>
</comment>
<dbReference type="Pfam" id="PF00965">
    <property type="entry name" value="TIMP"/>
    <property type="match status" value="1"/>
</dbReference>
<keyword evidence="3 5" id="KW-1015">Disulfide bond</keyword>
<feature type="disulfide bond" evidence="5">
    <location>
        <begin position="165"/>
        <end position="232"/>
    </location>
</feature>
<feature type="disulfide bond" evidence="5">
    <location>
        <begin position="24"/>
        <end position="100"/>
    </location>
</feature>
<keyword evidence="2" id="KW-0964">Secreted</keyword>
<dbReference type="EMBL" id="MRZV01000280">
    <property type="protein sequence ID" value="PIK53591.1"/>
    <property type="molecule type" value="Genomic_DNA"/>
</dbReference>
<dbReference type="Gene3D" id="2.40.50.120">
    <property type="match status" value="1"/>
</dbReference>
<sequence length="301" mass="34633">MKTGFIILILCFTMLHYGKAADECGCGVRHPQVKFCDATFAMIVQIHDKIQDDLPFSEETYFKGYMKFNVTVLEVFKPDEIAPDLINEEYSSLWTEASFCGVPELDVIETYVISGYFENVTDPTTDETIPLLMMNRCGLHLKMDDVTTYQMKGLTGGYAKQCNDCNPTDVYGALTHTQSGELEAELFPEAMTQFWTLDMQCFYNPAASMHNLVRDCESEQSICMRDAQTSKCTWDLNNDFMECFKQRGISVAYRHNPNSAAVRRPSDCKYLQSRKLKKKCLRNLRKKYKARKKQGRRIDQD</sequence>
<dbReference type="GO" id="GO:0046872">
    <property type="term" value="F:metal ion binding"/>
    <property type="evidence" value="ECO:0007669"/>
    <property type="project" value="UniProtKB-KW"/>
</dbReference>
<dbReference type="GO" id="GO:0002020">
    <property type="term" value="F:protease binding"/>
    <property type="evidence" value="ECO:0007669"/>
    <property type="project" value="TreeGrafter"/>
</dbReference>
<dbReference type="InterPro" id="IPR008993">
    <property type="entry name" value="TIMP-like_OB-fold"/>
</dbReference>
<evidence type="ECO:0000313" key="9">
    <source>
        <dbReference type="Proteomes" id="UP000230750"/>
    </source>
</evidence>
<evidence type="ECO:0000256" key="2">
    <source>
        <dbReference type="ARBA" id="ARBA00022525"/>
    </source>
</evidence>
<accession>A0A2G8L027</accession>
<feature type="disulfide bond" evidence="5">
    <location>
        <begin position="201"/>
        <end position="223"/>
    </location>
</feature>
<protein>
    <submittedName>
        <fullName evidence="8">Tensilin</fullName>
    </submittedName>
</protein>
<evidence type="ECO:0000259" key="7">
    <source>
        <dbReference type="PROSITE" id="PS50189"/>
    </source>
</evidence>
<evidence type="ECO:0000256" key="4">
    <source>
        <dbReference type="PIRSR" id="PIRSR601820-1"/>
    </source>
</evidence>
<dbReference type="SUPFAM" id="SSF50242">
    <property type="entry name" value="TIMP-like"/>
    <property type="match status" value="1"/>
</dbReference>
<feature type="binding site" evidence="4">
    <location>
        <position position="24"/>
    </location>
    <ligand>
        <name>Zn(2+)</name>
        <dbReference type="ChEBI" id="CHEBI:29105"/>
        <note>ligand shared with metalloproteinase partner</note>
    </ligand>
</feature>
<evidence type="ECO:0000256" key="5">
    <source>
        <dbReference type="PIRSR" id="PIRSR601820-3"/>
    </source>
</evidence>
<dbReference type="PANTHER" id="PTHR11844:SF33">
    <property type="entry name" value="TISSUE INHIBITOR OF METALLOPROTEINASE"/>
    <property type="match status" value="1"/>
</dbReference>
<dbReference type="GO" id="GO:0031012">
    <property type="term" value="C:extracellular matrix"/>
    <property type="evidence" value="ECO:0007669"/>
    <property type="project" value="TreeGrafter"/>
</dbReference>
<dbReference type="InterPro" id="IPR001134">
    <property type="entry name" value="Netrin_domain"/>
</dbReference>
<keyword evidence="4" id="KW-0862">Zinc</keyword>
<dbReference type="OrthoDB" id="6041373at2759"/>
<keyword evidence="6" id="KW-0732">Signal</keyword>
<keyword evidence="9" id="KW-1185">Reference proteome</keyword>
<name>A0A2G8L027_STIJA</name>
<evidence type="ECO:0000256" key="1">
    <source>
        <dbReference type="ARBA" id="ARBA00004613"/>
    </source>
</evidence>
<dbReference type="GO" id="GO:0008191">
    <property type="term" value="F:metalloendopeptidase inhibitor activity"/>
    <property type="evidence" value="ECO:0007669"/>
    <property type="project" value="InterPro"/>
</dbReference>
<gene>
    <name evidence="8" type="ORF">BSL78_09509</name>
</gene>
<dbReference type="InterPro" id="IPR001820">
    <property type="entry name" value="TIMP"/>
</dbReference>
<evidence type="ECO:0000256" key="3">
    <source>
        <dbReference type="ARBA" id="ARBA00023157"/>
    </source>
</evidence>
<comment type="subcellular location">
    <subcellularLocation>
        <location evidence="1">Secreted</location>
    </subcellularLocation>
</comment>
<feature type="chain" id="PRO_5013674690" evidence="6">
    <location>
        <begin position="21"/>
        <end position="301"/>
    </location>
</feature>
<proteinExistence type="predicted"/>
<dbReference type="Proteomes" id="UP000230750">
    <property type="component" value="Unassembled WGS sequence"/>
</dbReference>
<dbReference type="GO" id="GO:0051045">
    <property type="term" value="P:negative regulation of membrane protein ectodomain proteolysis"/>
    <property type="evidence" value="ECO:0007669"/>
    <property type="project" value="TreeGrafter"/>
</dbReference>
<dbReference type="GO" id="GO:0005615">
    <property type="term" value="C:extracellular space"/>
    <property type="evidence" value="ECO:0007669"/>
    <property type="project" value="TreeGrafter"/>
</dbReference>
<feature type="disulfide bond" evidence="5">
    <location>
        <begin position="36"/>
        <end position="162"/>
    </location>
</feature>
<keyword evidence="4" id="KW-0479">Metal-binding</keyword>
<dbReference type="PROSITE" id="PS50189">
    <property type="entry name" value="NTR"/>
    <property type="match status" value="1"/>
</dbReference>
<feature type="domain" description="NTR" evidence="7">
    <location>
        <begin position="24"/>
        <end position="162"/>
    </location>
</feature>
<feature type="signal peptide" evidence="6">
    <location>
        <begin position="1"/>
        <end position="20"/>
    </location>
</feature>
<feature type="disulfide bond" evidence="5">
    <location>
        <begin position="26"/>
        <end position="137"/>
    </location>
</feature>
<evidence type="ECO:0000313" key="8">
    <source>
        <dbReference type="EMBL" id="PIK53591.1"/>
    </source>
</evidence>
<evidence type="ECO:0000256" key="6">
    <source>
        <dbReference type="SAM" id="SignalP"/>
    </source>
</evidence>
<dbReference type="AlphaFoldDB" id="A0A2G8L027"/>
<dbReference type="PANTHER" id="PTHR11844">
    <property type="entry name" value="METALLOPROTEASE INHIBITOR"/>
    <property type="match status" value="1"/>
</dbReference>
<organism evidence="8 9">
    <name type="scientific">Stichopus japonicus</name>
    <name type="common">Sea cucumber</name>
    <dbReference type="NCBI Taxonomy" id="307972"/>
    <lineage>
        <taxon>Eukaryota</taxon>
        <taxon>Metazoa</taxon>
        <taxon>Echinodermata</taxon>
        <taxon>Eleutherozoa</taxon>
        <taxon>Echinozoa</taxon>
        <taxon>Holothuroidea</taxon>
        <taxon>Aspidochirotacea</taxon>
        <taxon>Aspidochirotida</taxon>
        <taxon>Stichopodidae</taxon>
        <taxon>Apostichopus</taxon>
    </lineage>
</organism>
<reference evidence="8 9" key="1">
    <citation type="journal article" date="2017" name="PLoS Biol.">
        <title>The sea cucumber genome provides insights into morphological evolution and visceral regeneration.</title>
        <authorList>
            <person name="Zhang X."/>
            <person name="Sun L."/>
            <person name="Yuan J."/>
            <person name="Sun Y."/>
            <person name="Gao Y."/>
            <person name="Zhang L."/>
            <person name="Li S."/>
            <person name="Dai H."/>
            <person name="Hamel J.F."/>
            <person name="Liu C."/>
            <person name="Yu Y."/>
            <person name="Liu S."/>
            <person name="Lin W."/>
            <person name="Guo K."/>
            <person name="Jin S."/>
            <person name="Xu P."/>
            <person name="Storey K.B."/>
            <person name="Huan P."/>
            <person name="Zhang T."/>
            <person name="Zhou Y."/>
            <person name="Zhang J."/>
            <person name="Lin C."/>
            <person name="Li X."/>
            <person name="Xing L."/>
            <person name="Huo D."/>
            <person name="Sun M."/>
            <person name="Wang L."/>
            <person name="Mercier A."/>
            <person name="Li F."/>
            <person name="Yang H."/>
            <person name="Xiang J."/>
        </authorList>
    </citation>
    <scope>NUCLEOTIDE SEQUENCE [LARGE SCALE GENOMIC DNA]</scope>
    <source>
        <strain evidence="8">Shaxun</strain>
        <tissue evidence="8">Muscle</tissue>
    </source>
</reference>